<dbReference type="OrthoDB" id="20368at2759"/>
<feature type="transmembrane region" description="Helical" evidence="4">
    <location>
        <begin position="12"/>
        <end position="30"/>
    </location>
</feature>
<dbReference type="AlphaFoldDB" id="A0A9N9LAK6"/>
<evidence type="ECO:0000256" key="3">
    <source>
        <dbReference type="ARBA" id="ARBA00023277"/>
    </source>
</evidence>
<keyword evidence="1" id="KW-0808">Transferase</keyword>
<sequence length="447" mass="50579">MTFGFASVLNRRYAFLVVTIAAAIWLWVFFDRPYIFPTREAWSIHSNSNPVSTSPSTDIFDFAPVDSEAIKSVCFDTTWNSSIVFTCDNSVGGIGNIRNSILNCVRYSISAGGALVLPKIIYRNNEDISEIRTGLRTGMDYMFDSRHFVDSLRISCPSLKIYESVESIPHYQRKTNGSIPLLPESLVAYVPKTGLMKPEEWRGSFYTWLQKYSVPDTEGPYIVDLDRSYLQYPIYSDGEGFALTFGHILKFRSDVRVLATTVLKNMVSQYSLPIADLSAPIYKNAFFGAHLRTEKDAVEAWPAVDWIYSRYETQAKAYLKQASQTNATKLIYVASGNLTEVSRFAEEAQALDLTVTTKSDLLQSRDLEVLEALAWDQQALVDFLVMLKSSDFAGIGHSSFAWNIALKRHIYSHEKNHLQGPQMLNDEYSQIYGLPRGYPEYAACLWP</sequence>
<dbReference type="Proteomes" id="UP000696280">
    <property type="component" value="Unassembled WGS sequence"/>
</dbReference>
<gene>
    <name evidence="5" type="ORF">HYFRA_00012699</name>
</gene>
<dbReference type="CDD" id="cd11296">
    <property type="entry name" value="O-FucT_like"/>
    <property type="match status" value="1"/>
</dbReference>
<proteinExistence type="predicted"/>
<dbReference type="GO" id="GO:0016740">
    <property type="term" value="F:transferase activity"/>
    <property type="evidence" value="ECO:0007669"/>
    <property type="project" value="UniProtKB-KW"/>
</dbReference>
<comment type="caution">
    <text evidence="5">The sequence shown here is derived from an EMBL/GenBank/DDBJ whole genome shotgun (WGS) entry which is preliminary data.</text>
</comment>
<organism evidence="5 6">
    <name type="scientific">Hymenoscyphus fraxineus</name>
    <dbReference type="NCBI Taxonomy" id="746836"/>
    <lineage>
        <taxon>Eukaryota</taxon>
        <taxon>Fungi</taxon>
        <taxon>Dikarya</taxon>
        <taxon>Ascomycota</taxon>
        <taxon>Pezizomycotina</taxon>
        <taxon>Leotiomycetes</taxon>
        <taxon>Helotiales</taxon>
        <taxon>Helotiaceae</taxon>
        <taxon>Hymenoscyphus</taxon>
    </lineage>
</organism>
<evidence type="ECO:0000313" key="5">
    <source>
        <dbReference type="EMBL" id="CAG8959982.1"/>
    </source>
</evidence>
<protein>
    <recommendedName>
        <fullName evidence="7">Alternative oxidase</fullName>
    </recommendedName>
</protein>
<accession>A0A9N9LAK6</accession>
<dbReference type="Gene3D" id="3.40.50.11350">
    <property type="match status" value="1"/>
</dbReference>
<keyword evidence="2" id="KW-0294">Fucose metabolism</keyword>
<reference evidence="5" key="1">
    <citation type="submission" date="2021-07" db="EMBL/GenBank/DDBJ databases">
        <authorList>
            <person name="Durling M."/>
        </authorList>
    </citation>
    <scope>NUCLEOTIDE SEQUENCE</scope>
</reference>
<evidence type="ECO:0000256" key="2">
    <source>
        <dbReference type="ARBA" id="ARBA00023253"/>
    </source>
</evidence>
<evidence type="ECO:0008006" key="7">
    <source>
        <dbReference type="Google" id="ProtNLM"/>
    </source>
</evidence>
<name>A0A9N9LAK6_9HELO</name>
<evidence type="ECO:0000256" key="4">
    <source>
        <dbReference type="SAM" id="Phobius"/>
    </source>
</evidence>
<dbReference type="GO" id="GO:0006004">
    <property type="term" value="P:fucose metabolic process"/>
    <property type="evidence" value="ECO:0007669"/>
    <property type="project" value="UniProtKB-KW"/>
</dbReference>
<dbReference type="EMBL" id="CAJVRL010000094">
    <property type="protein sequence ID" value="CAG8959982.1"/>
    <property type="molecule type" value="Genomic_DNA"/>
</dbReference>
<dbReference type="InterPro" id="IPR019378">
    <property type="entry name" value="GDP-Fuc_O-FucTrfase"/>
</dbReference>
<keyword evidence="4" id="KW-0812">Transmembrane</keyword>
<keyword evidence="3" id="KW-0119">Carbohydrate metabolism</keyword>
<keyword evidence="4" id="KW-1133">Transmembrane helix</keyword>
<keyword evidence="4" id="KW-0472">Membrane</keyword>
<evidence type="ECO:0000313" key="6">
    <source>
        <dbReference type="Proteomes" id="UP000696280"/>
    </source>
</evidence>
<evidence type="ECO:0000256" key="1">
    <source>
        <dbReference type="ARBA" id="ARBA00022679"/>
    </source>
</evidence>
<keyword evidence="6" id="KW-1185">Reference proteome</keyword>
<dbReference type="Pfam" id="PF10250">
    <property type="entry name" value="O-FucT"/>
    <property type="match status" value="1"/>
</dbReference>